<dbReference type="InterPro" id="IPR044855">
    <property type="entry name" value="CoA-Trfase_III_dom3_sf"/>
</dbReference>
<dbReference type="AlphaFoldDB" id="A0A2U2CI47"/>
<dbReference type="Gene3D" id="3.30.1540.10">
    <property type="entry name" value="formyl-coa transferase, domain 3"/>
    <property type="match status" value="1"/>
</dbReference>
<organism evidence="2 3">
    <name type="scientific">Pararhodobacter marinus</name>
    <dbReference type="NCBI Taxonomy" id="2184063"/>
    <lineage>
        <taxon>Bacteria</taxon>
        <taxon>Pseudomonadati</taxon>
        <taxon>Pseudomonadota</taxon>
        <taxon>Alphaproteobacteria</taxon>
        <taxon>Rhodobacterales</taxon>
        <taxon>Paracoccaceae</taxon>
        <taxon>Pararhodobacter</taxon>
    </lineage>
</organism>
<dbReference type="InterPro" id="IPR003673">
    <property type="entry name" value="CoA-Trfase_fam_III"/>
</dbReference>
<gene>
    <name evidence="2" type="ORF">C4N9_00300</name>
</gene>
<dbReference type="SUPFAM" id="SSF89796">
    <property type="entry name" value="CoA-transferase family III (CaiB/BaiF)"/>
    <property type="match status" value="1"/>
</dbReference>
<dbReference type="EMBL" id="QEYD01000001">
    <property type="protein sequence ID" value="PWE31499.1"/>
    <property type="molecule type" value="Genomic_DNA"/>
</dbReference>
<dbReference type="InterPro" id="IPR023606">
    <property type="entry name" value="CoA-Trfase_III_dom_1_sf"/>
</dbReference>
<name>A0A2U2CI47_9RHOB</name>
<dbReference type="Proteomes" id="UP000244940">
    <property type="component" value="Unassembled WGS sequence"/>
</dbReference>
<keyword evidence="3" id="KW-1185">Reference proteome</keyword>
<dbReference type="GO" id="GO:0008410">
    <property type="term" value="F:CoA-transferase activity"/>
    <property type="evidence" value="ECO:0007669"/>
    <property type="project" value="TreeGrafter"/>
</dbReference>
<evidence type="ECO:0000313" key="3">
    <source>
        <dbReference type="Proteomes" id="UP000244940"/>
    </source>
</evidence>
<reference evidence="2 3" key="1">
    <citation type="submission" date="2018-05" db="EMBL/GenBank/DDBJ databases">
        <title>Pararhodobacter marina sp. nov., isolated from deep-sea water of the Indian Ocean.</title>
        <authorList>
            <person name="Lai Q.Sr."/>
            <person name="Liu X."/>
            <person name="Shao Z."/>
        </authorList>
    </citation>
    <scope>NUCLEOTIDE SEQUENCE [LARGE SCALE GENOMIC DNA]</scope>
    <source>
        <strain evidence="2 3">CIC4N-9</strain>
    </source>
</reference>
<dbReference type="InterPro" id="IPR050483">
    <property type="entry name" value="CoA-transferase_III_domain"/>
</dbReference>
<comment type="caution">
    <text evidence="2">The sequence shown here is derived from an EMBL/GenBank/DDBJ whole genome shotgun (WGS) entry which is preliminary data.</text>
</comment>
<dbReference type="Pfam" id="PF02515">
    <property type="entry name" value="CoA_transf_3"/>
    <property type="match status" value="1"/>
</dbReference>
<protein>
    <submittedName>
        <fullName evidence="2">Formyl-CoA transferase</fullName>
    </submittedName>
</protein>
<evidence type="ECO:0000313" key="2">
    <source>
        <dbReference type="EMBL" id="PWE31499.1"/>
    </source>
</evidence>
<dbReference type="PANTHER" id="PTHR48207:SF3">
    <property type="entry name" value="SUCCINATE--HYDROXYMETHYLGLUTARATE COA-TRANSFERASE"/>
    <property type="match status" value="1"/>
</dbReference>
<dbReference type="Gene3D" id="3.40.50.10540">
    <property type="entry name" value="Crotonobetainyl-coa:carnitine coa-transferase, domain 1"/>
    <property type="match status" value="1"/>
</dbReference>
<proteinExistence type="predicted"/>
<dbReference type="PANTHER" id="PTHR48207">
    <property type="entry name" value="SUCCINATE--HYDROXYMETHYLGLUTARATE COA-TRANSFERASE"/>
    <property type="match status" value="1"/>
</dbReference>
<accession>A0A2U2CI47</accession>
<dbReference type="RefSeq" id="WP_109531300.1">
    <property type="nucleotide sequence ID" value="NZ_QEYD01000001.1"/>
</dbReference>
<evidence type="ECO:0000256" key="1">
    <source>
        <dbReference type="ARBA" id="ARBA00022679"/>
    </source>
</evidence>
<keyword evidence="1 2" id="KW-0808">Transferase</keyword>
<dbReference type="GeneID" id="94363320"/>
<sequence>MTRAFEGYRIVDTTHVLAGPFAAFQLATLGAEVIKVEKPDEPDQARAQGPDRAMNDAGMGTAFLGQGSNKDCIALNLKHLEGREAMLRLLDTADVLVENYRPGAFEALGLGYDVLKARNPRLIYCSLSAFGSTGPRRELRGYDNVIQAFSGIMAMTGDDPAKPFKSGAPVMDYAAGTTAAYAIAAALLQRERNGGQGTRIDVSMLDVALLFSTSHVASYYWGGNVPKAKGNTFPFATIGMYHASDAPVMVAASNLRQQRRLWTLLGRPELAKDNNNQRLDDHPRESAALAEVIGTKPAAHWEEFLQSNGIPCARIRRLDEALADPQVQARRALHRFDGPAGTPEGMTTTLAGFTFAEGGPTLSRPPQPHGAQTDEILTSLGYDAAAIAALRDAGAIG</sequence>
<dbReference type="OrthoDB" id="7208981at2"/>